<comment type="caution">
    <text evidence="3">The sequence shown here is derived from an EMBL/GenBank/DDBJ whole genome shotgun (WGS) entry which is preliminary data.</text>
</comment>
<dbReference type="SUPFAM" id="SSF50037">
    <property type="entry name" value="C-terminal domain of transcriptional repressors"/>
    <property type="match status" value="1"/>
</dbReference>
<evidence type="ECO:0000313" key="4">
    <source>
        <dbReference type="Proteomes" id="UP000233350"/>
    </source>
</evidence>
<dbReference type="Gene3D" id="2.30.30.90">
    <property type="match status" value="1"/>
</dbReference>
<dbReference type="Proteomes" id="UP000233350">
    <property type="component" value="Unassembled WGS sequence"/>
</dbReference>
<dbReference type="InterPro" id="IPR007167">
    <property type="entry name" value="Fe-transptr_FeoA-like"/>
</dbReference>
<dbReference type="InterPro" id="IPR038157">
    <property type="entry name" value="FeoA_core_dom"/>
</dbReference>
<dbReference type="PANTHER" id="PTHR42954">
    <property type="entry name" value="FE(2+) TRANSPORT PROTEIN A"/>
    <property type="match status" value="1"/>
</dbReference>
<dbReference type="AlphaFoldDB" id="A0A2N3PKY9"/>
<dbReference type="RefSeq" id="WP_006803264.1">
    <property type="nucleotide sequence ID" value="NZ_CABKOI010000017.1"/>
</dbReference>
<dbReference type="SMART" id="SM00899">
    <property type="entry name" value="FeoA"/>
    <property type="match status" value="1"/>
</dbReference>
<dbReference type="STRING" id="556267.HWAG_01566"/>
<gene>
    <name evidence="3" type="ORF">BCM31_06520</name>
</gene>
<reference evidence="3 4" key="1">
    <citation type="submission" date="2016-07" db="EMBL/GenBank/DDBJ databases">
        <title>Detection of Helicobacter winghamensis from caecal content of red fox (Vulpes vulpes).</title>
        <authorList>
            <person name="Zanoni R.G."/>
            <person name="Florio D."/>
            <person name="Caffara M."/>
            <person name="Renzi M."/>
            <person name="Parisi A."/>
            <person name="Pasquali F."/>
            <person name="Manfreda G."/>
        </authorList>
    </citation>
    <scope>NUCLEOTIDE SEQUENCE [LARGE SCALE GENOMIC DNA]</scope>
    <source>
        <strain evidence="3 4">295_13</strain>
    </source>
</reference>
<evidence type="ECO:0000259" key="2">
    <source>
        <dbReference type="SMART" id="SM00899"/>
    </source>
</evidence>
<organism evidence="3 4">
    <name type="scientific">Helicobacter winghamensis</name>
    <dbReference type="NCBI Taxonomy" id="157268"/>
    <lineage>
        <taxon>Bacteria</taxon>
        <taxon>Pseudomonadati</taxon>
        <taxon>Campylobacterota</taxon>
        <taxon>Epsilonproteobacteria</taxon>
        <taxon>Campylobacterales</taxon>
        <taxon>Helicobacteraceae</taxon>
        <taxon>Helicobacter</taxon>
    </lineage>
</organism>
<dbReference type="GO" id="GO:0046914">
    <property type="term" value="F:transition metal ion binding"/>
    <property type="evidence" value="ECO:0007669"/>
    <property type="project" value="InterPro"/>
</dbReference>
<evidence type="ECO:0000256" key="1">
    <source>
        <dbReference type="ARBA" id="ARBA00023004"/>
    </source>
</evidence>
<dbReference type="PANTHER" id="PTHR42954:SF2">
    <property type="entry name" value="FE(2+) TRANSPORT PROTEIN A"/>
    <property type="match status" value="1"/>
</dbReference>
<proteinExistence type="predicted"/>
<sequence length="72" mass="8120">MCLNDCKVGDKVTIKTINLKGEIFQKLLDMGFVPGATLEIRKHSLLNDPIQIKIHNYLVAIRSNEARAIEVK</sequence>
<name>A0A2N3PKY9_9HELI</name>
<protein>
    <submittedName>
        <fullName evidence="3">Iron transporter FeoA</fullName>
    </submittedName>
</protein>
<dbReference type="GeneID" id="97290699"/>
<dbReference type="Pfam" id="PF04023">
    <property type="entry name" value="FeoA"/>
    <property type="match status" value="1"/>
</dbReference>
<dbReference type="EMBL" id="MBPK01000005">
    <property type="protein sequence ID" value="PKT82341.1"/>
    <property type="molecule type" value="Genomic_DNA"/>
</dbReference>
<feature type="domain" description="Ferrous iron transporter FeoA-like" evidence="2">
    <location>
        <begin position="1"/>
        <end position="72"/>
    </location>
</feature>
<keyword evidence="4" id="KW-1185">Reference proteome</keyword>
<dbReference type="InterPro" id="IPR052713">
    <property type="entry name" value="FeoA"/>
</dbReference>
<accession>A0A2N3PKY9</accession>
<keyword evidence="1" id="KW-0408">Iron</keyword>
<evidence type="ECO:0000313" key="3">
    <source>
        <dbReference type="EMBL" id="PKT82341.1"/>
    </source>
</evidence>
<dbReference type="OrthoDB" id="5334830at2"/>
<dbReference type="InterPro" id="IPR008988">
    <property type="entry name" value="Transcriptional_repressor_C"/>
</dbReference>